<dbReference type="AlphaFoldDB" id="A0A919YI23"/>
<evidence type="ECO:0000313" key="8">
    <source>
        <dbReference type="EMBL" id="GIO48727.1"/>
    </source>
</evidence>
<evidence type="ECO:0000256" key="4">
    <source>
        <dbReference type="PROSITE-ProRule" id="PRU00169"/>
    </source>
</evidence>
<dbReference type="SMART" id="SM00448">
    <property type="entry name" value="REC"/>
    <property type="match status" value="1"/>
</dbReference>
<keyword evidence="3" id="KW-0804">Transcription</keyword>
<dbReference type="SMART" id="SM00342">
    <property type="entry name" value="HTH_ARAC"/>
    <property type="match status" value="1"/>
</dbReference>
<keyword evidence="5" id="KW-0175">Coiled coil</keyword>
<accession>A0A919YI23</accession>
<dbReference type="Pfam" id="PF17853">
    <property type="entry name" value="GGDEF_2"/>
    <property type="match status" value="1"/>
</dbReference>
<dbReference type="Gene3D" id="1.10.10.60">
    <property type="entry name" value="Homeodomain-like"/>
    <property type="match status" value="2"/>
</dbReference>
<feature type="domain" description="HTH araC/xylS-type" evidence="6">
    <location>
        <begin position="350"/>
        <end position="448"/>
    </location>
</feature>
<dbReference type="SUPFAM" id="SSF46689">
    <property type="entry name" value="Homeodomain-like"/>
    <property type="match status" value="2"/>
</dbReference>
<dbReference type="InterPro" id="IPR018062">
    <property type="entry name" value="HTH_AraC-typ_CS"/>
</dbReference>
<dbReference type="InterPro" id="IPR001789">
    <property type="entry name" value="Sig_transdc_resp-reg_receiver"/>
</dbReference>
<comment type="caution">
    <text evidence="8">The sequence shown here is derived from an EMBL/GenBank/DDBJ whole genome shotgun (WGS) entry which is preliminary data.</text>
</comment>
<keyword evidence="4" id="KW-0597">Phosphoprotein</keyword>
<name>A0A919YI23_9BACL</name>
<keyword evidence="2" id="KW-0238">DNA-binding</keyword>
<evidence type="ECO:0000259" key="6">
    <source>
        <dbReference type="PROSITE" id="PS01124"/>
    </source>
</evidence>
<evidence type="ECO:0000256" key="2">
    <source>
        <dbReference type="ARBA" id="ARBA00023125"/>
    </source>
</evidence>
<dbReference type="CDD" id="cd17536">
    <property type="entry name" value="REC_YesN-like"/>
    <property type="match status" value="1"/>
</dbReference>
<gene>
    <name evidence="8" type="ORF">J34TS1_34920</name>
</gene>
<evidence type="ECO:0000256" key="1">
    <source>
        <dbReference type="ARBA" id="ARBA00023015"/>
    </source>
</evidence>
<reference evidence="8 9" key="1">
    <citation type="submission" date="2021-03" db="EMBL/GenBank/DDBJ databases">
        <title>Antimicrobial resistance genes in bacteria isolated from Japanese honey, and their potential for conferring macrolide and lincosamide resistance in the American foulbrood pathogen Paenibacillus larvae.</title>
        <authorList>
            <person name="Okamoto M."/>
            <person name="Kumagai M."/>
            <person name="Kanamori H."/>
            <person name="Takamatsu D."/>
        </authorList>
    </citation>
    <scope>NUCLEOTIDE SEQUENCE [LARGE SCALE GENOMIC DNA]</scope>
    <source>
        <strain evidence="8 9">J34TS1</strain>
    </source>
</reference>
<keyword evidence="9" id="KW-1185">Reference proteome</keyword>
<dbReference type="PROSITE" id="PS00041">
    <property type="entry name" value="HTH_ARAC_FAMILY_1"/>
    <property type="match status" value="1"/>
</dbReference>
<dbReference type="Pfam" id="PF12833">
    <property type="entry name" value="HTH_18"/>
    <property type="match status" value="1"/>
</dbReference>
<dbReference type="GO" id="GO:0003700">
    <property type="term" value="F:DNA-binding transcription factor activity"/>
    <property type="evidence" value="ECO:0007669"/>
    <property type="project" value="InterPro"/>
</dbReference>
<dbReference type="PROSITE" id="PS50110">
    <property type="entry name" value="RESPONSE_REGULATORY"/>
    <property type="match status" value="1"/>
</dbReference>
<proteinExistence type="predicted"/>
<protein>
    <recommendedName>
        <fullName evidence="10">Response regulator</fullName>
    </recommendedName>
</protein>
<dbReference type="Proteomes" id="UP000682811">
    <property type="component" value="Unassembled WGS sequence"/>
</dbReference>
<dbReference type="EMBL" id="BORT01000016">
    <property type="protein sequence ID" value="GIO48727.1"/>
    <property type="molecule type" value="Genomic_DNA"/>
</dbReference>
<dbReference type="Gene3D" id="3.40.50.2300">
    <property type="match status" value="1"/>
</dbReference>
<dbReference type="SUPFAM" id="SSF52172">
    <property type="entry name" value="CheY-like"/>
    <property type="match status" value="1"/>
</dbReference>
<organism evidence="8 9">
    <name type="scientific">Paenibacillus azoreducens</name>
    <dbReference type="NCBI Taxonomy" id="116718"/>
    <lineage>
        <taxon>Bacteria</taxon>
        <taxon>Bacillati</taxon>
        <taxon>Bacillota</taxon>
        <taxon>Bacilli</taxon>
        <taxon>Bacillales</taxon>
        <taxon>Paenibacillaceae</taxon>
        <taxon>Paenibacillus</taxon>
    </lineage>
</organism>
<sequence>MYRLLIADDEALEREGIEWIVNRMMPGTFEIFHAENGRMAIQKAAELHPHIVMMDVRMPGIQGLEALKEIKARNPDVKMILITAYEYFEYAKQAIALGVQEYLVKPAKREQIAAVLRRLLDEIKEDRRKRNEQLAVRDQFFQLLPLAETEIALHLMSEQVNETEIEGLADILQLSAEKGCALVLAFPELGDEKKKIYDAVKNMTHGIVKERCGSVVSSMVHSHMAIFLIGKKQAADEPIREEAAKLASRLAEALQEQCGVTISVGIGSMQSDTVGIRRSYYEAVFASKYDNQWGSICRFEDLNIADKDEAGKASDQLPIDGVPAGESSYVELAIRQIRAEREQSTSNMLDRAIAYIRDRFAEELSLEDVAEQVHLNPYYFSKVFKQQTGETFIDYVTRLRIDKAKDMMRDGELSLKEVCYAVGYKDPNYFSRVFKKVTGVTPSEYRAQLQ</sequence>
<evidence type="ECO:0008006" key="10">
    <source>
        <dbReference type="Google" id="ProtNLM"/>
    </source>
</evidence>
<dbReference type="PROSITE" id="PS01124">
    <property type="entry name" value="HTH_ARAC_FAMILY_2"/>
    <property type="match status" value="1"/>
</dbReference>
<dbReference type="GO" id="GO:0043565">
    <property type="term" value="F:sequence-specific DNA binding"/>
    <property type="evidence" value="ECO:0007669"/>
    <property type="project" value="InterPro"/>
</dbReference>
<dbReference type="PANTHER" id="PTHR43280">
    <property type="entry name" value="ARAC-FAMILY TRANSCRIPTIONAL REGULATOR"/>
    <property type="match status" value="1"/>
</dbReference>
<dbReference type="PRINTS" id="PR00032">
    <property type="entry name" value="HTHARAC"/>
</dbReference>
<dbReference type="PANTHER" id="PTHR43280:SF2">
    <property type="entry name" value="HTH-TYPE TRANSCRIPTIONAL REGULATOR EXSA"/>
    <property type="match status" value="1"/>
</dbReference>
<dbReference type="GO" id="GO:0000160">
    <property type="term" value="P:phosphorelay signal transduction system"/>
    <property type="evidence" value="ECO:0007669"/>
    <property type="project" value="InterPro"/>
</dbReference>
<dbReference type="InterPro" id="IPR020449">
    <property type="entry name" value="Tscrpt_reg_AraC-type_HTH"/>
</dbReference>
<keyword evidence="1" id="KW-0805">Transcription regulation</keyword>
<evidence type="ECO:0000313" key="9">
    <source>
        <dbReference type="Proteomes" id="UP000682811"/>
    </source>
</evidence>
<dbReference type="InterPro" id="IPR018060">
    <property type="entry name" value="HTH_AraC"/>
</dbReference>
<dbReference type="InterPro" id="IPR009057">
    <property type="entry name" value="Homeodomain-like_sf"/>
</dbReference>
<feature type="domain" description="Response regulatory" evidence="7">
    <location>
        <begin position="3"/>
        <end position="120"/>
    </location>
</feature>
<evidence type="ECO:0000256" key="5">
    <source>
        <dbReference type="SAM" id="Coils"/>
    </source>
</evidence>
<dbReference type="Pfam" id="PF00072">
    <property type="entry name" value="Response_reg"/>
    <property type="match status" value="1"/>
</dbReference>
<feature type="modified residue" description="4-aspartylphosphate" evidence="4">
    <location>
        <position position="55"/>
    </location>
</feature>
<evidence type="ECO:0000259" key="7">
    <source>
        <dbReference type="PROSITE" id="PS50110"/>
    </source>
</evidence>
<evidence type="ECO:0000256" key="3">
    <source>
        <dbReference type="ARBA" id="ARBA00023163"/>
    </source>
</evidence>
<feature type="coiled-coil region" evidence="5">
    <location>
        <begin position="109"/>
        <end position="166"/>
    </location>
</feature>
<dbReference type="InterPro" id="IPR041522">
    <property type="entry name" value="CdaR_GGDEF"/>
</dbReference>
<dbReference type="RefSeq" id="WP_212979357.1">
    <property type="nucleotide sequence ID" value="NZ_AP025343.1"/>
</dbReference>
<dbReference type="InterPro" id="IPR011006">
    <property type="entry name" value="CheY-like_superfamily"/>
</dbReference>